<proteinExistence type="predicted"/>
<feature type="compositionally biased region" description="Low complexity" evidence="1">
    <location>
        <begin position="136"/>
        <end position="149"/>
    </location>
</feature>
<dbReference type="STRING" id="1386089.N865_19515"/>
<evidence type="ECO:0000313" key="2">
    <source>
        <dbReference type="EMBL" id="EWS99985.1"/>
    </source>
</evidence>
<keyword evidence="3" id="KW-1185">Reference proteome</keyword>
<evidence type="ECO:0000256" key="1">
    <source>
        <dbReference type="SAM" id="MobiDB-lite"/>
    </source>
</evidence>
<dbReference type="AlphaFoldDB" id="W9G1N5"/>
<protein>
    <submittedName>
        <fullName evidence="2">Uncharacterized protein</fullName>
    </submittedName>
</protein>
<accession>W9G1N5</accession>
<dbReference type="Proteomes" id="UP000019489">
    <property type="component" value="Unassembled WGS sequence"/>
</dbReference>
<dbReference type="EMBL" id="AWSA01000061">
    <property type="protein sequence ID" value="EWS99985.1"/>
    <property type="molecule type" value="Genomic_DNA"/>
</dbReference>
<organism evidence="2 3">
    <name type="scientific">Intrasporangium oryzae NRRL B-24470</name>
    <dbReference type="NCBI Taxonomy" id="1386089"/>
    <lineage>
        <taxon>Bacteria</taxon>
        <taxon>Bacillati</taxon>
        <taxon>Actinomycetota</taxon>
        <taxon>Actinomycetes</taxon>
        <taxon>Micrococcales</taxon>
        <taxon>Intrasporangiaceae</taxon>
        <taxon>Intrasporangium</taxon>
    </lineage>
</organism>
<evidence type="ECO:0000313" key="3">
    <source>
        <dbReference type="Proteomes" id="UP000019489"/>
    </source>
</evidence>
<sequence length="160" mass="15977">MTDDTTTADHDPAPPRTVAEEAALLVDLLAARGPWATSGEGDTGRGRTSSGGARSGSHEDGVGHEAGGTHECTCGGQAPQACRICPVCQLISFVQKVSPETIERVADVALFAASALRDLAAAQRERAEAGPPSSPPGGDSHAAPSAGAPTRPPTGEGGTS</sequence>
<dbReference type="RefSeq" id="WP_034809510.1">
    <property type="nucleotide sequence ID" value="NZ_AWSA01000061.1"/>
</dbReference>
<dbReference type="OrthoDB" id="5149609at2"/>
<gene>
    <name evidence="2" type="ORF">N865_19515</name>
</gene>
<reference evidence="2 3" key="1">
    <citation type="submission" date="2013-08" db="EMBL/GenBank/DDBJ databases">
        <title>Intrasporangium oryzae NRRL B-24470.</title>
        <authorList>
            <person name="Liu H."/>
            <person name="Wang G."/>
        </authorList>
    </citation>
    <scope>NUCLEOTIDE SEQUENCE [LARGE SCALE GENOMIC DNA]</scope>
    <source>
        <strain evidence="2 3">NRRL B-24470</strain>
    </source>
</reference>
<dbReference type="eggNOG" id="ENOG5031V19">
    <property type="taxonomic scope" value="Bacteria"/>
</dbReference>
<name>W9G1N5_9MICO</name>
<comment type="caution">
    <text evidence="2">The sequence shown here is derived from an EMBL/GenBank/DDBJ whole genome shotgun (WGS) entry which is preliminary data.</text>
</comment>
<feature type="region of interest" description="Disordered" evidence="1">
    <location>
        <begin position="34"/>
        <end position="73"/>
    </location>
</feature>
<feature type="region of interest" description="Disordered" evidence="1">
    <location>
        <begin position="122"/>
        <end position="160"/>
    </location>
</feature>